<evidence type="ECO:0000256" key="3">
    <source>
        <dbReference type="SAM" id="SignalP"/>
    </source>
</evidence>
<keyword evidence="2" id="KW-0812">Transmembrane</keyword>
<feature type="region of interest" description="Disordered" evidence="1">
    <location>
        <begin position="739"/>
        <end position="760"/>
    </location>
</feature>
<dbReference type="KEGG" id="cvr:CHLNCDRAFT_50941"/>
<feature type="domain" description="TMEM62 C-terminal" evidence="5">
    <location>
        <begin position="621"/>
        <end position="806"/>
    </location>
</feature>
<dbReference type="Pfam" id="PF00149">
    <property type="entry name" value="Metallophos"/>
    <property type="match status" value="1"/>
</dbReference>
<dbReference type="PANTHER" id="PTHR14795">
    <property type="entry name" value="HELICASE RELATED"/>
    <property type="match status" value="1"/>
</dbReference>
<dbReference type="OrthoDB" id="552315at2759"/>
<feature type="transmembrane region" description="Helical" evidence="2">
    <location>
        <begin position="658"/>
        <end position="677"/>
    </location>
</feature>
<feature type="transmembrane region" description="Helical" evidence="2">
    <location>
        <begin position="824"/>
        <end position="842"/>
    </location>
</feature>
<dbReference type="RefSeq" id="XP_005849783.1">
    <property type="nucleotide sequence ID" value="XM_005849721.1"/>
</dbReference>
<dbReference type="GO" id="GO:0016787">
    <property type="term" value="F:hydrolase activity"/>
    <property type="evidence" value="ECO:0007669"/>
    <property type="project" value="InterPro"/>
</dbReference>
<dbReference type="InterPro" id="IPR029052">
    <property type="entry name" value="Metallo-depent_PP-like"/>
</dbReference>
<dbReference type="Pfam" id="PF24394">
    <property type="entry name" value="TMEM62_C"/>
    <property type="match status" value="1"/>
</dbReference>
<reference evidence="6 7" key="1">
    <citation type="journal article" date="2010" name="Plant Cell">
        <title>The Chlorella variabilis NC64A genome reveals adaptation to photosymbiosis, coevolution with viruses, and cryptic sex.</title>
        <authorList>
            <person name="Blanc G."/>
            <person name="Duncan G."/>
            <person name="Agarkova I."/>
            <person name="Borodovsky M."/>
            <person name="Gurnon J."/>
            <person name="Kuo A."/>
            <person name="Lindquist E."/>
            <person name="Lucas S."/>
            <person name="Pangilinan J."/>
            <person name="Polle J."/>
            <person name="Salamov A."/>
            <person name="Terry A."/>
            <person name="Yamada T."/>
            <person name="Dunigan D.D."/>
            <person name="Grigoriev I.V."/>
            <person name="Claverie J.M."/>
            <person name="Van Etten J.L."/>
        </authorList>
    </citation>
    <scope>NUCLEOTIDE SEQUENCE [LARGE SCALE GENOMIC DNA]</scope>
    <source>
        <strain evidence="6 7">NC64A</strain>
    </source>
</reference>
<protein>
    <submittedName>
        <fullName evidence="6">Uncharacterized protein</fullName>
    </submittedName>
</protein>
<name>E1Z8X7_CHLVA</name>
<evidence type="ECO:0000313" key="7">
    <source>
        <dbReference type="Proteomes" id="UP000008141"/>
    </source>
</evidence>
<dbReference type="GeneID" id="17356896"/>
<evidence type="ECO:0000256" key="1">
    <source>
        <dbReference type="SAM" id="MobiDB-lite"/>
    </source>
</evidence>
<feature type="chain" id="PRO_5003155959" evidence="3">
    <location>
        <begin position="24"/>
        <end position="854"/>
    </location>
</feature>
<evidence type="ECO:0000259" key="4">
    <source>
        <dbReference type="Pfam" id="PF00149"/>
    </source>
</evidence>
<evidence type="ECO:0000313" key="6">
    <source>
        <dbReference type="EMBL" id="EFN57681.1"/>
    </source>
</evidence>
<sequence length="854" mass="89286">MKRAGRLLVLALAALAVVSACAAADSTPVGGPPLLPPPTVVVHLSDIHYSTNVRKYWDLFGNREGDALLWAEQLVPRLGLAGAAITGDITDSKARARLRGCLTSRGEGLQQEAEWLAYAGLLRALAASGLPAGRVWDLPGNHDTFNMPSRGGPKDYFSRYAAEGRRRASPQQRVYVHRLPPPQPPEQQQQQQARGLAGPALMAEAQSALASIRQQQAAACGAPLILAYCHYPLSTVDSSPRHVPGPPGILLHAMRSVRPMQGLTQLLAQHNVSAVLSGHLHSAFGQRLHRVHATPSGGRMAEIETAAWKDDRRFRLVAVDGGALTLLDLMFHTRNSPRMPGRSDAAATQDPGASWQEAYARRGWAVTALEPSAAVVGHLAFITSPPDGRYSPLGAPSASAAAAAAQQANGSQGGWVKALVYALDGWEAAGGGLSVELTGWLPGGAKLFSKTMQPQPAASGGQAQGPLLFAGQGEATVSCVGATGDPAPHCHPPAEHVTIQVSVRDGAGPVSRSPLQPVSLRCSPLTASHQRCWVAAVTGAPLPLPTTVLEWLGLAWNWPVLVHRLFLCVWALQAGGMLLAPRLLGGRVLPLIAASPLLQCRPAQHQLAASPTDAAAAGSWAPTHLLRTCLSHLLWPVAALFLCASVTEVWAPMLAHSLYVLLGPWLLFPALSGHPPAAMFHYGVVGRLGAGPREAARWRFVGTPDTMFVSLVHATLCLLPATAWVACVVARRLALHPYSPPASRSTSSESGGGGAARRRMEAGGVSSSASSLLGAGAAGASCGRWSFSAPQVAALLAIAALNCSTLYLRAASLMGGLSLAASPGFAWTLPLALLLVVAWGVPRRRGGMAPGKGE</sequence>
<evidence type="ECO:0000256" key="2">
    <source>
        <dbReference type="SAM" id="Phobius"/>
    </source>
</evidence>
<dbReference type="PROSITE" id="PS51257">
    <property type="entry name" value="PROKAR_LIPOPROTEIN"/>
    <property type="match status" value="1"/>
</dbReference>
<keyword evidence="7" id="KW-1185">Reference proteome</keyword>
<keyword evidence="3" id="KW-0732">Signal</keyword>
<dbReference type="EMBL" id="GL433839">
    <property type="protein sequence ID" value="EFN57681.1"/>
    <property type="molecule type" value="Genomic_DNA"/>
</dbReference>
<dbReference type="Proteomes" id="UP000008141">
    <property type="component" value="Unassembled WGS sequence"/>
</dbReference>
<accession>E1Z8X7</accession>
<dbReference type="AlphaFoldDB" id="E1Z8X7"/>
<keyword evidence="2" id="KW-0472">Membrane</keyword>
<organism evidence="7">
    <name type="scientific">Chlorella variabilis</name>
    <name type="common">Green alga</name>
    <dbReference type="NCBI Taxonomy" id="554065"/>
    <lineage>
        <taxon>Eukaryota</taxon>
        <taxon>Viridiplantae</taxon>
        <taxon>Chlorophyta</taxon>
        <taxon>core chlorophytes</taxon>
        <taxon>Trebouxiophyceae</taxon>
        <taxon>Chlorellales</taxon>
        <taxon>Chlorellaceae</taxon>
        <taxon>Chlorella clade</taxon>
        <taxon>Chlorella</taxon>
    </lineage>
</organism>
<dbReference type="InterPro" id="IPR004843">
    <property type="entry name" value="Calcineurin-like_PHP"/>
</dbReference>
<dbReference type="SUPFAM" id="SSF56300">
    <property type="entry name" value="Metallo-dependent phosphatases"/>
    <property type="match status" value="1"/>
</dbReference>
<dbReference type="PANTHER" id="PTHR14795:SF0">
    <property type="entry name" value="TRANSMEMBRANE PROTEIN 62"/>
    <property type="match status" value="1"/>
</dbReference>
<feature type="transmembrane region" description="Helical" evidence="2">
    <location>
        <begin position="792"/>
        <end position="812"/>
    </location>
</feature>
<dbReference type="Gene3D" id="3.60.21.10">
    <property type="match status" value="1"/>
</dbReference>
<dbReference type="InterPro" id="IPR056230">
    <property type="entry name" value="TMEM62_C"/>
</dbReference>
<dbReference type="STRING" id="554065.E1Z8X7"/>
<feature type="transmembrane region" description="Helical" evidence="2">
    <location>
        <begin position="707"/>
        <end position="730"/>
    </location>
</feature>
<proteinExistence type="predicted"/>
<dbReference type="InParanoid" id="E1Z8X7"/>
<feature type="domain" description="Calcineurin-like phosphoesterase" evidence="4">
    <location>
        <begin position="41"/>
        <end position="282"/>
    </location>
</feature>
<evidence type="ECO:0000259" key="5">
    <source>
        <dbReference type="Pfam" id="PF24394"/>
    </source>
</evidence>
<dbReference type="eggNOG" id="KOG0701">
    <property type="taxonomic scope" value="Eukaryota"/>
</dbReference>
<feature type="signal peptide" evidence="3">
    <location>
        <begin position="1"/>
        <end position="23"/>
    </location>
</feature>
<gene>
    <name evidence="6" type="ORF">CHLNCDRAFT_50941</name>
</gene>
<feature type="transmembrane region" description="Helical" evidence="2">
    <location>
        <begin position="633"/>
        <end position="651"/>
    </location>
</feature>
<keyword evidence="2" id="KW-1133">Transmembrane helix</keyword>